<organism evidence="3 4">
    <name type="scientific">Sporothrix eucalyptigena</name>
    <dbReference type="NCBI Taxonomy" id="1812306"/>
    <lineage>
        <taxon>Eukaryota</taxon>
        <taxon>Fungi</taxon>
        <taxon>Dikarya</taxon>
        <taxon>Ascomycota</taxon>
        <taxon>Pezizomycotina</taxon>
        <taxon>Sordariomycetes</taxon>
        <taxon>Sordariomycetidae</taxon>
        <taxon>Ophiostomatales</taxon>
        <taxon>Ophiostomataceae</taxon>
        <taxon>Sporothrix</taxon>
    </lineage>
</organism>
<evidence type="ECO:0000259" key="2">
    <source>
        <dbReference type="Pfam" id="PF13391"/>
    </source>
</evidence>
<sequence>MEQRMHDDLSTFINDPSTRHTDIDQLVRYLRSRPEAASIQKTLPVDEMEERLEFAKKALDQINVTSSIKSLWQMPMAVIMTLPLDQLRILSQQHDDRLSNVGNPLQWSTFHSLSSEAEELTRIFLIQGNQPSNKTNSVCRDKMQSELCSERDGRRCVLTGTLNPDVCHIFPFSANSSEEKSTRLRNISAVFYSIVGERSSLVLERPSSSDECWNMICLNKQLHSWWARGHFAFKCLGVLPEAEALTREAGTGGDVRCIVKLQFHWLPLQPLGKAVEGQWLKPLPNADREAWVRDWEQRSIDSGPQVKGEDSGFVAAIHAATSRLVQTGHVINIVTASMEDGLRMKAMFDIQWACIRIASMSGAAGDPTFVHNPFDDLDSDSMAEADENIDEDDLEG</sequence>
<proteinExistence type="predicted"/>
<evidence type="ECO:0000313" key="3">
    <source>
        <dbReference type="EMBL" id="CAK7223304.1"/>
    </source>
</evidence>
<dbReference type="InterPro" id="IPR003615">
    <property type="entry name" value="HNH_nuc"/>
</dbReference>
<name>A0ABP0BVZ9_9PEZI</name>
<evidence type="ECO:0000256" key="1">
    <source>
        <dbReference type="SAM" id="MobiDB-lite"/>
    </source>
</evidence>
<protein>
    <recommendedName>
        <fullName evidence="2">HNH nuclease domain-containing protein</fullName>
    </recommendedName>
</protein>
<keyword evidence="4" id="KW-1185">Reference proteome</keyword>
<gene>
    <name evidence="3" type="ORF">SEUCBS140593_005191</name>
</gene>
<dbReference type="Proteomes" id="UP001642482">
    <property type="component" value="Unassembled WGS sequence"/>
</dbReference>
<evidence type="ECO:0000313" key="4">
    <source>
        <dbReference type="Proteomes" id="UP001642482"/>
    </source>
</evidence>
<reference evidence="3 4" key="1">
    <citation type="submission" date="2024-01" db="EMBL/GenBank/DDBJ databases">
        <authorList>
            <person name="Allen C."/>
            <person name="Tagirdzhanova G."/>
        </authorList>
    </citation>
    <scope>NUCLEOTIDE SEQUENCE [LARGE SCALE GENOMIC DNA]</scope>
</reference>
<feature type="region of interest" description="Disordered" evidence="1">
    <location>
        <begin position="375"/>
        <end position="396"/>
    </location>
</feature>
<dbReference type="EMBL" id="CAWUHD010000049">
    <property type="protein sequence ID" value="CAK7223304.1"/>
    <property type="molecule type" value="Genomic_DNA"/>
</dbReference>
<feature type="domain" description="HNH nuclease" evidence="2">
    <location>
        <begin position="156"/>
        <end position="234"/>
    </location>
</feature>
<accession>A0ABP0BVZ9</accession>
<dbReference type="Pfam" id="PF13391">
    <property type="entry name" value="HNH_2"/>
    <property type="match status" value="1"/>
</dbReference>
<comment type="caution">
    <text evidence="3">The sequence shown here is derived from an EMBL/GenBank/DDBJ whole genome shotgun (WGS) entry which is preliminary data.</text>
</comment>